<proteinExistence type="predicted"/>
<keyword evidence="1" id="KW-0812">Transmembrane</keyword>
<sequence length="93" mass="9632">MAQDAGRHGGLDERAVLLAAGLADLAVTTLSSVLGAARGLLRRADGAELAAQAEHDLLARGRLVLDRRTAAVPPAHLEILARHALARRATGDV</sequence>
<feature type="transmembrane region" description="Helical" evidence="1">
    <location>
        <begin position="15"/>
        <end position="37"/>
    </location>
</feature>
<name>A0ABS6CJ79_9ACTN</name>
<gene>
    <name evidence="2" type="ORF">KN815_22565</name>
</gene>
<protein>
    <submittedName>
        <fullName evidence="2">Polyprenyl synthetase</fullName>
    </submittedName>
</protein>
<dbReference type="EMBL" id="JAHLEM010000252">
    <property type="protein sequence ID" value="MBU3866745.1"/>
    <property type="molecule type" value="Genomic_DNA"/>
</dbReference>
<dbReference type="RefSeq" id="WP_216343751.1">
    <property type="nucleotide sequence ID" value="NZ_JAHLEM010000252.1"/>
</dbReference>
<dbReference type="Proteomes" id="UP000720508">
    <property type="component" value="Unassembled WGS sequence"/>
</dbReference>
<evidence type="ECO:0000313" key="2">
    <source>
        <dbReference type="EMBL" id="MBU3866745.1"/>
    </source>
</evidence>
<evidence type="ECO:0000313" key="3">
    <source>
        <dbReference type="Proteomes" id="UP000720508"/>
    </source>
</evidence>
<evidence type="ECO:0000256" key="1">
    <source>
        <dbReference type="SAM" id="Phobius"/>
    </source>
</evidence>
<keyword evidence="1" id="KW-1133">Transmembrane helix</keyword>
<organism evidence="2 3">
    <name type="scientific">Streptomyces niphimycinicus</name>
    <dbReference type="NCBI Taxonomy" id="2842201"/>
    <lineage>
        <taxon>Bacteria</taxon>
        <taxon>Bacillati</taxon>
        <taxon>Actinomycetota</taxon>
        <taxon>Actinomycetes</taxon>
        <taxon>Kitasatosporales</taxon>
        <taxon>Streptomycetaceae</taxon>
        <taxon>Streptomyces</taxon>
    </lineage>
</organism>
<comment type="caution">
    <text evidence="2">The sequence shown here is derived from an EMBL/GenBank/DDBJ whole genome shotgun (WGS) entry which is preliminary data.</text>
</comment>
<accession>A0ABS6CJ79</accession>
<keyword evidence="1" id="KW-0472">Membrane</keyword>
<keyword evidence="3" id="KW-1185">Reference proteome</keyword>
<reference evidence="2 3" key="1">
    <citation type="submission" date="2021-06" db="EMBL/GenBank/DDBJ databases">
        <authorList>
            <person name="Pan X."/>
        </authorList>
    </citation>
    <scope>NUCLEOTIDE SEQUENCE [LARGE SCALE GENOMIC DNA]</scope>
    <source>
        <strain evidence="2 3">4503</strain>
    </source>
</reference>